<evidence type="ECO:0000256" key="3">
    <source>
        <dbReference type="ARBA" id="ARBA00022827"/>
    </source>
</evidence>
<dbReference type="InterPro" id="IPR052206">
    <property type="entry name" value="Retinol_saturase"/>
</dbReference>
<keyword evidence="7" id="KW-0614">Plasmid</keyword>
<dbReference type="PANTHER" id="PTHR46091:SF3">
    <property type="entry name" value="AMINE OXIDASE DOMAIN-CONTAINING PROTEIN"/>
    <property type="match status" value="1"/>
</dbReference>
<feature type="domain" description="Amine oxidase" evidence="6">
    <location>
        <begin position="15"/>
        <end position="279"/>
    </location>
</feature>
<dbReference type="PROSITE" id="PS51257">
    <property type="entry name" value="PROKAR_LIPOPROTEIN"/>
    <property type="match status" value="1"/>
</dbReference>
<dbReference type="Pfam" id="PF01593">
    <property type="entry name" value="Amino_oxidase"/>
    <property type="match status" value="1"/>
</dbReference>
<evidence type="ECO:0000256" key="2">
    <source>
        <dbReference type="ARBA" id="ARBA00022729"/>
    </source>
</evidence>
<dbReference type="SUPFAM" id="SSF51905">
    <property type="entry name" value="FAD/NAD(P)-binding domain"/>
    <property type="match status" value="1"/>
</dbReference>
<name>A0ABM7VM86_9BACT</name>
<keyword evidence="2" id="KW-0732">Signal</keyword>
<reference evidence="7 8" key="1">
    <citation type="submission" date="2021-12" db="EMBL/GenBank/DDBJ databases">
        <title>Genome sequencing of bacteria with rrn-lacking chromosome and rrn-plasmid.</title>
        <authorList>
            <person name="Anda M."/>
            <person name="Iwasaki W."/>
        </authorList>
    </citation>
    <scope>NUCLEOTIDE SEQUENCE [LARGE SCALE GENOMIC DNA]</scope>
    <source>
        <strain evidence="7 8">NBRC 101262</strain>
        <plasmid evidence="7 8">pPP6</plasmid>
    </source>
</reference>
<sequence length="499" mass="56994">MEKEKYDFVIIGSGISGLSCGLILSKKGYKVAVLERHHKIGGCLQNFRRNGVNFDTGIHYVGSMEEGQVMHQCLKYFDVLDKIHLKKMDINSFEKICFRGDENEYPYAVGFDNFIDQLSPYFPEERENISNFIREIQRVCNEFPMHNMEVSQISTEATEQFSTTVDAFIEQYITDPKLKGVLGATNFLYAGEKGVSPKFLHALVIGSYIESAYKFTGGSAQLATAMYQQIKKHGGKVFRNAEVISFETENRQIKSVHLKNGNKIQPKNVISTIHPKKTLDFLADGTVLKAYRNRIKNLPETRSGLVMNIRLKPNKVRYQSHNTYYFKSERVWVNEYQKEEWPGFYYLFTSTESDEQEYASSMTAMTYLDLDEIEQFEDSSIGSRPVEYEAFKEKKKEIFLDLIEEKFPKLRDAIEEIFIATPLTFRDYLNIPDGGLYGIKKEAEGALRSTISPKTKVKNLYLSGQSIGVHGLIGATMSAIVTCGYIIGHENLVEEIRNA</sequence>
<dbReference type="InterPro" id="IPR002937">
    <property type="entry name" value="Amino_oxidase"/>
</dbReference>
<dbReference type="Proteomes" id="UP001354989">
    <property type="component" value="Plasmid pPP6"/>
</dbReference>
<organism evidence="7 8">
    <name type="scientific">Persicobacter psychrovividus</name>
    <dbReference type="NCBI Taxonomy" id="387638"/>
    <lineage>
        <taxon>Bacteria</taxon>
        <taxon>Pseudomonadati</taxon>
        <taxon>Bacteroidota</taxon>
        <taxon>Cytophagia</taxon>
        <taxon>Cytophagales</taxon>
        <taxon>Persicobacteraceae</taxon>
        <taxon>Persicobacter</taxon>
    </lineage>
</organism>
<keyword evidence="1" id="KW-0285">Flavoprotein</keyword>
<dbReference type="PANTHER" id="PTHR46091">
    <property type="entry name" value="BLR7054 PROTEIN"/>
    <property type="match status" value="1"/>
</dbReference>
<keyword evidence="8" id="KW-1185">Reference proteome</keyword>
<evidence type="ECO:0000259" key="6">
    <source>
        <dbReference type="Pfam" id="PF01593"/>
    </source>
</evidence>
<keyword evidence="3" id="KW-0274">FAD</keyword>
<proteinExistence type="predicted"/>
<evidence type="ECO:0000313" key="8">
    <source>
        <dbReference type="Proteomes" id="UP001354989"/>
    </source>
</evidence>
<accession>A0ABM7VM86</accession>
<keyword evidence="5" id="KW-0520">NAD</keyword>
<evidence type="ECO:0000256" key="5">
    <source>
        <dbReference type="ARBA" id="ARBA00023027"/>
    </source>
</evidence>
<evidence type="ECO:0000256" key="4">
    <source>
        <dbReference type="ARBA" id="ARBA00022857"/>
    </source>
</evidence>
<keyword evidence="4" id="KW-0521">NADP</keyword>
<protein>
    <submittedName>
        <fullName evidence="7">All-trans-retinol 13,14-reductase</fullName>
    </submittedName>
</protein>
<geneLocation type="plasmid" evidence="7 8">
    <name>pPP6</name>
</geneLocation>
<gene>
    <name evidence="7" type="ORF">PEPS_44040</name>
</gene>
<evidence type="ECO:0000256" key="1">
    <source>
        <dbReference type="ARBA" id="ARBA00022630"/>
    </source>
</evidence>
<dbReference type="Gene3D" id="3.50.50.60">
    <property type="entry name" value="FAD/NAD(P)-binding domain"/>
    <property type="match status" value="2"/>
</dbReference>
<dbReference type="EMBL" id="AP025298">
    <property type="protein sequence ID" value="BDD02124.1"/>
    <property type="molecule type" value="Genomic_DNA"/>
</dbReference>
<evidence type="ECO:0000313" key="7">
    <source>
        <dbReference type="EMBL" id="BDD02124.1"/>
    </source>
</evidence>
<dbReference type="InterPro" id="IPR036188">
    <property type="entry name" value="FAD/NAD-bd_sf"/>
</dbReference>
<dbReference type="RefSeq" id="WP_338399410.1">
    <property type="nucleotide sequence ID" value="NZ_AP025298.1"/>
</dbReference>